<accession>A0A7C3CKZ0</accession>
<comment type="subunit">
    <text evidence="5 6">The basal body constitutes a major portion of the flagellar organelle and consists of four rings (L,P,S, and M) mounted on a central rod. The rod consists of about 26 subunits of FlgG in the distal portion, and FlgB, FlgC and FlgF are thought to build up the proximal portion of the rod with about 6 subunits each.</text>
</comment>
<dbReference type="PANTHER" id="PTHR30435:SF2">
    <property type="entry name" value="FLAGELLAR BASAL-BODY ROD PROTEIN FLGC"/>
    <property type="match status" value="1"/>
</dbReference>
<dbReference type="EMBL" id="DRMH01000094">
    <property type="protein sequence ID" value="HFC98216.1"/>
    <property type="molecule type" value="Genomic_DNA"/>
</dbReference>
<evidence type="ECO:0000259" key="7">
    <source>
        <dbReference type="Pfam" id="PF00460"/>
    </source>
</evidence>
<dbReference type="Proteomes" id="UP000886043">
    <property type="component" value="Unassembled WGS sequence"/>
</dbReference>
<evidence type="ECO:0000256" key="2">
    <source>
        <dbReference type="ARBA" id="ARBA00009677"/>
    </source>
</evidence>
<comment type="similarity">
    <text evidence="2">Belongs to the flagella basal body rod proteins family.</text>
</comment>
<evidence type="ECO:0000259" key="8">
    <source>
        <dbReference type="Pfam" id="PF06429"/>
    </source>
</evidence>
<dbReference type="InterPro" id="IPR006299">
    <property type="entry name" value="FlgC"/>
</dbReference>
<dbReference type="PANTHER" id="PTHR30435">
    <property type="entry name" value="FLAGELLAR PROTEIN"/>
    <property type="match status" value="1"/>
</dbReference>
<dbReference type="GO" id="GO:0071978">
    <property type="term" value="P:bacterial-type flagellum-dependent swarming motility"/>
    <property type="evidence" value="ECO:0007669"/>
    <property type="project" value="TreeGrafter"/>
</dbReference>
<protein>
    <recommendedName>
        <fullName evidence="3 6">Flagellar basal-body rod protein FlgC</fullName>
    </recommendedName>
</protein>
<feature type="domain" description="Flagellar basal body rod protein N-terminal" evidence="7">
    <location>
        <begin position="7"/>
        <end position="34"/>
    </location>
</feature>
<keyword evidence="9" id="KW-0966">Cell projection</keyword>
<evidence type="ECO:0000256" key="6">
    <source>
        <dbReference type="RuleBase" id="RU362062"/>
    </source>
</evidence>
<evidence type="ECO:0000256" key="3">
    <source>
        <dbReference type="ARBA" id="ARBA00017941"/>
    </source>
</evidence>
<keyword evidence="9" id="KW-0969">Cilium</keyword>
<sequence length="134" mass="14545">MRLLTALRLAAGGLLAQRTRLNVAAMNLANAEVTRTAEGGPYRAKDVILAAEPLEGEEVEGVKVVGIVDDPAPFKEVYDPSHPDADARGMVKYPNVDILTEMVELLSAGRAYEANLTVVNLTRDLFLKTLDILR</sequence>
<feature type="domain" description="Flagellar basal-body/hook protein C-terminal" evidence="8">
    <location>
        <begin position="88"/>
        <end position="130"/>
    </location>
</feature>
<dbReference type="NCBIfam" id="TIGR01395">
    <property type="entry name" value="FlgC"/>
    <property type="match status" value="1"/>
</dbReference>
<comment type="caution">
    <text evidence="9">The sequence shown here is derived from an EMBL/GenBank/DDBJ whole genome shotgun (WGS) entry which is preliminary data.</text>
</comment>
<dbReference type="AlphaFoldDB" id="A0A7C3CKZ0"/>
<name>A0A7C3CKZ0_9BACT</name>
<organism evidence="9">
    <name type="scientific">Thermosulfurimonas dismutans</name>
    <dbReference type="NCBI Taxonomy" id="999894"/>
    <lineage>
        <taxon>Bacteria</taxon>
        <taxon>Pseudomonadati</taxon>
        <taxon>Thermodesulfobacteriota</taxon>
        <taxon>Thermodesulfobacteria</taxon>
        <taxon>Thermodesulfobacteriales</taxon>
        <taxon>Thermodesulfobacteriaceae</taxon>
        <taxon>Thermosulfurimonas</taxon>
    </lineage>
</organism>
<proteinExistence type="inferred from homology"/>
<gene>
    <name evidence="9" type="primary">flgC</name>
    <name evidence="9" type="ORF">ENJ40_07155</name>
</gene>
<dbReference type="Pfam" id="PF00460">
    <property type="entry name" value="Flg_bb_rod"/>
    <property type="match status" value="1"/>
</dbReference>
<dbReference type="GO" id="GO:0030694">
    <property type="term" value="C:bacterial-type flagellum basal body, rod"/>
    <property type="evidence" value="ECO:0007669"/>
    <property type="project" value="UniProtKB-UniRule"/>
</dbReference>
<dbReference type="Pfam" id="PF06429">
    <property type="entry name" value="Flg_bbr_C"/>
    <property type="match status" value="1"/>
</dbReference>
<keyword evidence="9" id="KW-0282">Flagellum</keyword>
<dbReference type="InterPro" id="IPR001444">
    <property type="entry name" value="Flag_bb_rod_N"/>
</dbReference>
<dbReference type="InterPro" id="IPR010930">
    <property type="entry name" value="Flg_bb/hook_C_dom"/>
</dbReference>
<reference evidence="9" key="1">
    <citation type="journal article" date="2020" name="mSystems">
        <title>Genome- and Community-Level Interaction Insights into Carbon Utilization and Element Cycling Functions of Hydrothermarchaeota in Hydrothermal Sediment.</title>
        <authorList>
            <person name="Zhou Z."/>
            <person name="Liu Y."/>
            <person name="Xu W."/>
            <person name="Pan J."/>
            <person name="Luo Z.H."/>
            <person name="Li M."/>
        </authorList>
    </citation>
    <scope>NUCLEOTIDE SEQUENCE [LARGE SCALE GENOMIC DNA]</scope>
    <source>
        <strain evidence="9">HyVt-483</strain>
    </source>
</reference>
<evidence type="ECO:0000256" key="4">
    <source>
        <dbReference type="ARBA" id="ARBA00023143"/>
    </source>
</evidence>
<evidence type="ECO:0000256" key="1">
    <source>
        <dbReference type="ARBA" id="ARBA00004117"/>
    </source>
</evidence>
<comment type="subcellular location">
    <subcellularLocation>
        <location evidence="1 6">Bacterial flagellum basal body</location>
    </subcellularLocation>
</comment>
<keyword evidence="4 6" id="KW-0975">Bacterial flagellum</keyword>
<evidence type="ECO:0000256" key="5">
    <source>
        <dbReference type="ARBA" id="ARBA00025933"/>
    </source>
</evidence>
<evidence type="ECO:0000313" key="9">
    <source>
        <dbReference type="EMBL" id="HFC98216.1"/>
    </source>
</evidence>